<sequence>MAPPRAVAEHRKVARAKRFSFPLDGPFAAASVLSRTDGPYRAVAKQRASTLRYSSSLFSRVASPLDTLWDPQLQHKQFETKDYFLVKRSLMKRLIQRIGFSCCLSATTQSMASHHASSTSRSSMFTALSAGHFLNRRWLIGERTGGFPKKHLEKIMLSPDFRYKTLPLVTERETKYMCTMNEVMLKPDWWIKLTNPEVVERWKKEVEAALLALGADDSDGASDPVTAVAEGVEAVGLNDSDSESNWVDVENEHLVPHVPYAQFVKQSIKFMFEELEFIAANRIHKTPSGAVVSPTSNHGVYISDSIVPKDILSKLNTQAAVIEADSLAKQKWHENSNNSVLDLVHPSDYCLVYGVTKLRENVSQICGTETAVYHGSTNGDVSTRFQWLPSEFHVAENGKVRIQSYINNLNRRVHNDLYGTIAAAFEALVPMFEMTMGSFGTDPVPRIDAPPNNALYQQDQYEWREEKARKAGLKEDTDEHEEFMDSLWGEERPINIPGLPESFDSTSAANVAMETVKLGGKTLQVIVKMASIRLTPENPVYNGGNWHLEGMENEAIAATGIVYYDMSNITSSRLTFRSVYDEEDGCLFEYDQSDFAGLEKVFGFVSDGDSVNTQICGQIEARAQRTVVFPNFLHHRVEEFELEDKTKPGFRRILAFFLVHPEFNVHSTRTVAMQQQEWVAQDLFGMVFRGKLPFEIVEKIVRYLGSTFSAAEAAVYAHKLSEERSNTPEDGYANIQNIYLCEH</sequence>
<dbReference type="EMBL" id="QEAP01000856">
    <property type="protein sequence ID" value="TPX55268.1"/>
    <property type="molecule type" value="Genomic_DNA"/>
</dbReference>
<protein>
    <submittedName>
        <fullName evidence="3">Uncharacterized protein</fullName>
    </submittedName>
</protein>
<proteinExistence type="predicted"/>
<reference evidence="3 4" key="1">
    <citation type="journal article" date="2019" name="Sci. Rep.">
        <title>Comparative genomics of chytrid fungi reveal insights into the obligate biotrophic and pathogenic lifestyle of Synchytrium endobioticum.</title>
        <authorList>
            <person name="van de Vossenberg B.T.L.H."/>
            <person name="Warris S."/>
            <person name="Nguyen H.D.T."/>
            <person name="van Gent-Pelzer M.P.E."/>
            <person name="Joly D.L."/>
            <person name="van de Geest H.C."/>
            <person name="Bonants P.J.M."/>
            <person name="Smith D.S."/>
            <person name="Levesque C.A."/>
            <person name="van der Lee T.A.J."/>
        </authorList>
    </citation>
    <scope>NUCLEOTIDE SEQUENCE [LARGE SCALE GENOMIC DNA]</scope>
    <source>
        <strain evidence="3 4">CBS 675.73</strain>
    </source>
</reference>
<organism evidence="3 4">
    <name type="scientific">Chytriomyces confervae</name>
    <dbReference type="NCBI Taxonomy" id="246404"/>
    <lineage>
        <taxon>Eukaryota</taxon>
        <taxon>Fungi</taxon>
        <taxon>Fungi incertae sedis</taxon>
        <taxon>Chytridiomycota</taxon>
        <taxon>Chytridiomycota incertae sedis</taxon>
        <taxon>Chytridiomycetes</taxon>
        <taxon>Chytridiales</taxon>
        <taxon>Chytriomycetaceae</taxon>
        <taxon>Chytriomyces</taxon>
    </lineage>
</organism>
<name>A0A507DWD7_9FUNG</name>
<feature type="domain" description="DUF4246" evidence="1">
    <location>
        <begin position="266"/>
        <end position="681"/>
    </location>
</feature>
<accession>A0A507DWD7</accession>
<dbReference type="Pfam" id="PF21666">
    <property type="entry name" value="DUF4246_N"/>
    <property type="match status" value="1"/>
</dbReference>
<gene>
    <name evidence="3" type="ORF">CcCBS67573_g09489</name>
</gene>
<evidence type="ECO:0000259" key="2">
    <source>
        <dbReference type="Pfam" id="PF21666"/>
    </source>
</evidence>
<feature type="domain" description="DUF4246" evidence="2">
    <location>
        <begin position="157"/>
        <end position="205"/>
    </location>
</feature>
<dbReference type="InterPro" id="IPR025340">
    <property type="entry name" value="DUF4246"/>
</dbReference>
<evidence type="ECO:0000259" key="1">
    <source>
        <dbReference type="Pfam" id="PF14033"/>
    </source>
</evidence>
<dbReference type="Proteomes" id="UP000320333">
    <property type="component" value="Unassembled WGS sequence"/>
</dbReference>
<dbReference type="InterPro" id="IPR049192">
    <property type="entry name" value="DUF4246_C"/>
</dbReference>
<dbReference type="OrthoDB" id="415532at2759"/>
<evidence type="ECO:0000313" key="3">
    <source>
        <dbReference type="EMBL" id="TPX55268.1"/>
    </source>
</evidence>
<dbReference type="Pfam" id="PF14033">
    <property type="entry name" value="DUF4246"/>
    <property type="match status" value="1"/>
</dbReference>
<dbReference type="InterPro" id="IPR049207">
    <property type="entry name" value="DUF4246_N"/>
</dbReference>
<dbReference type="STRING" id="246404.A0A507DWD7"/>
<keyword evidence="4" id="KW-1185">Reference proteome</keyword>
<dbReference type="PANTHER" id="PTHR33119">
    <property type="entry name" value="IFI3P"/>
    <property type="match status" value="1"/>
</dbReference>
<dbReference type="AlphaFoldDB" id="A0A507DWD7"/>
<dbReference type="PANTHER" id="PTHR33119:SF1">
    <property type="entry name" value="FE2OG DIOXYGENASE DOMAIN-CONTAINING PROTEIN"/>
    <property type="match status" value="1"/>
</dbReference>
<comment type="caution">
    <text evidence="3">The sequence shown here is derived from an EMBL/GenBank/DDBJ whole genome shotgun (WGS) entry which is preliminary data.</text>
</comment>
<evidence type="ECO:0000313" key="4">
    <source>
        <dbReference type="Proteomes" id="UP000320333"/>
    </source>
</evidence>